<feature type="domain" description="GST N-terminal" evidence="3">
    <location>
        <begin position="6"/>
        <end position="96"/>
    </location>
</feature>
<protein>
    <recommendedName>
        <fullName evidence="3">GST N-terminal domain-containing protein</fullName>
    </recommendedName>
</protein>
<keyword evidence="2" id="KW-0472">Membrane</keyword>
<dbReference type="AlphaFoldDB" id="A0A6A6CZW8"/>
<feature type="transmembrane region" description="Helical" evidence="2">
    <location>
        <begin position="12"/>
        <end position="30"/>
    </location>
</feature>
<dbReference type="OrthoDB" id="2309723at2759"/>
<dbReference type="Proteomes" id="UP000799537">
    <property type="component" value="Unassembled WGS sequence"/>
</dbReference>
<dbReference type="GeneID" id="54564912"/>
<evidence type="ECO:0000256" key="1">
    <source>
        <dbReference type="ARBA" id="ARBA00007409"/>
    </source>
</evidence>
<dbReference type="InterPro" id="IPR040079">
    <property type="entry name" value="Glutathione_S-Trfase"/>
</dbReference>
<dbReference type="Gene3D" id="3.40.30.10">
    <property type="entry name" value="Glutaredoxin"/>
    <property type="match status" value="1"/>
</dbReference>
<keyword evidence="5" id="KW-1185">Reference proteome</keyword>
<reference evidence="4" key="1">
    <citation type="journal article" date="2020" name="Stud. Mycol.">
        <title>101 Dothideomycetes genomes: a test case for predicting lifestyles and emergence of pathogens.</title>
        <authorList>
            <person name="Haridas S."/>
            <person name="Albert R."/>
            <person name="Binder M."/>
            <person name="Bloem J."/>
            <person name="Labutti K."/>
            <person name="Salamov A."/>
            <person name="Andreopoulos B."/>
            <person name="Baker S."/>
            <person name="Barry K."/>
            <person name="Bills G."/>
            <person name="Bluhm B."/>
            <person name="Cannon C."/>
            <person name="Castanera R."/>
            <person name="Culley D."/>
            <person name="Daum C."/>
            <person name="Ezra D."/>
            <person name="Gonzalez J."/>
            <person name="Henrissat B."/>
            <person name="Kuo A."/>
            <person name="Liang C."/>
            <person name="Lipzen A."/>
            <person name="Lutzoni F."/>
            <person name="Magnuson J."/>
            <person name="Mondo S."/>
            <person name="Nolan M."/>
            <person name="Ohm R."/>
            <person name="Pangilinan J."/>
            <person name="Park H.-J."/>
            <person name="Ramirez L."/>
            <person name="Alfaro M."/>
            <person name="Sun H."/>
            <person name="Tritt A."/>
            <person name="Yoshinaga Y."/>
            <person name="Zwiers L.-H."/>
            <person name="Turgeon B."/>
            <person name="Goodwin S."/>
            <person name="Spatafora J."/>
            <person name="Crous P."/>
            <person name="Grigoriev I."/>
        </authorList>
    </citation>
    <scope>NUCLEOTIDE SEQUENCE</scope>
    <source>
        <strain evidence="4">ATCC 36951</strain>
    </source>
</reference>
<evidence type="ECO:0000313" key="5">
    <source>
        <dbReference type="Proteomes" id="UP000799537"/>
    </source>
</evidence>
<accession>A0A6A6CZW8</accession>
<keyword evidence="2" id="KW-0812">Transmembrane</keyword>
<name>A0A6A6CZW8_ZASCE</name>
<dbReference type="InterPro" id="IPR004045">
    <property type="entry name" value="Glutathione_S-Trfase_N"/>
</dbReference>
<organism evidence="4 5">
    <name type="scientific">Zasmidium cellare ATCC 36951</name>
    <dbReference type="NCBI Taxonomy" id="1080233"/>
    <lineage>
        <taxon>Eukaryota</taxon>
        <taxon>Fungi</taxon>
        <taxon>Dikarya</taxon>
        <taxon>Ascomycota</taxon>
        <taxon>Pezizomycotina</taxon>
        <taxon>Dothideomycetes</taxon>
        <taxon>Dothideomycetidae</taxon>
        <taxon>Mycosphaerellales</taxon>
        <taxon>Mycosphaerellaceae</taxon>
        <taxon>Zasmidium</taxon>
    </lineage>
</organism>
<dbReference type="PANTHER" id="PTHR44051:SF8">
    <property type="entry name" value="GLUTATHIONE S-TRANSFERASE GSTA"/>
    <property type="match status" value="1"/>
</dbReference>
<dbReference type="Gene3D" id="1.20.1050.10">
    <property type="match status" value="1"/>
</dbReference>
<dbReference type="CDD" id="cd03057">
    <property type="entry name" value="GST_N_Beta"/>
    <property type="match status" value="1"/>
</dbReference>
<dbReference type="PROSITE" id="PS50404">
    <property type="entry name" value="GST_NTER"/>
    <property type="match status" value="1"/>
</dbReference>
<comment type="similarity">
    <text evidence="1">Belongs to the GST superfamily.</text>
</comment>
<evidence type="ECO:0000313" key="4">
    <source>
        <dbReference type="EMBL" id="KAF2171369.1"/>
    </source>
</evidence>
<dbReference type="Pfam" id="PF02798">
    <property type="entry name" value="GST_N"/>
    <property type="match status" value="1"/>
</dbReference>
<dbReference type="SUPFAM" id="SSF47616">
    <property type="entry name" value="GST C-terminal domain-like"/>
    <property type="match status" value="1"/>
</dbReference>
<dbReference type="RefSeq" id="XP_033672258.1">
    <property type="nucleotide sequence ID" value="XM_033811640.1"/>
</dbReference>
<evidence type="ECO:0000259" key="3">
    <source>
        <dbReference type="PROSITE" id="PS50404"/>
    </source>
</evidence>
<dbReference type="PANTHER" id="PTHR44051">
    <property type="entry name" value="GLUTATHIONE S-TRANSFERASE-RELATED"/>
    <property type="match status" value="1"/>
</dbReference>
<dbReference type="SUPFAM" id="SSF52833">
    <property type="entry name" value="Thioredoxin-like"/>
    <property type="match status" value="1"/>
</dbReference>
<dbReference type="SFLD" id="SFLDS00019">
    <property type="entry name" value="Glutathione_Transferase_(cytos"/>
    <property type="match status" value="1"/>
</dbReference>
<gene>
    <name evidence="4" type="ORF">M409DRAFT_50819</name>
</gene>
<proteinExistence type="inferred from homology"/>
<keyword evidence="2" id="KW-1133">Transmembrane helix</keyword>
<evidence type="ECO:0000256" key="2">
    <source>
        <dbReference type="SAM" id="Phobius"/>
    </source>
</evidence>
<dbReference type="EMBL" id="ML993583">
    <property type="protein sequence ID" value="KAF2171369.1"/>
    <property type="molecule type" value="Genomic_DNA"/>
</dbReference>
<dbReference type="InterPro" id="IPR036249">
    <property type="entry name" value="Thioredoxin-like_sf"/>
</dbReference>
<dbReference type="InterPro" id="IPR036282">
    <property type="entry name" value="Glutathione-S-Trfase_C_sf"/>
</dbReference>
<sequence length="202" mass="22829">MPSPTPSLTLYQLNGTCAFAAHALLIELSLPFTRIRMTRTPTTGLFTSADETFTHEWYKQNIHHMGLVPALVVDGKTLTENPAVLTYIASLRPERGMLGRSEWEKAKVLEWMAWLSGVLHGQGVGGYLRPYRFSDEEGAYEGVKRKVLEKVMGCLERIEESVEGEHAVGEGVTVVDFFLHVIWRWMGNLQLEKGRLRGLRGW</sequence>